<comment type="caution">
    <text evidence="1">The sequence shown here is derived from an EMBL/GenBank/DDBJ whole genome shotgun (WGS) entry which is preliminary data.</text>
</comment>
<dbReference type="InterPro" id="IPR008861">
    <property type="entry name" value="GpX-like"/>
</dbReference>
<dbReference type="Proteomes" id="UP000237632">
    <property type="component" value="Unassembled WGS sequence"/>
</dbReference>
<gene>
    <name evidence="1" type="ORF">C6T65_30110</name>
</gene>
<protein>
    <submittedName>
        <fullName evidence="1">Phage tail protein</fullName>
    </submittedName>
</protein>
<dbReference type="Pfam" id="PF05489">
    <property type="entry name" value="Phage_tail_X"/>
    <property type="match status" value="1"/>
</dbReference>
<dbReference type="RefSeq" id="WP_060082149.1">
    <property type="nucleotide sequence ID" value="NZ_CADFFO010000021.1"/>
</dbReference>
<evidence type="ECO:0000313" key="2">
    <source>
        <dbReference type="Proteomes" id="UP000237632"/>
    </source>
</evidence>
<accession>A0AA45BAM3</accession>
<proteinExistence type="predicted"/>
<dbReference type="AlphaFoldDB" id="A0AA45BAM3"/>
<reference evidence="1 2" key="1">
    <citation type="submission" date="2018-03" db="EMBL/GenBank/DDBJ databases">
        <authorList>
            <person name="Nguyen K."/>
            <person name="Fouts D."/>
            <person name="Sutton G."/>
        </authorList>
    </citation>
    <scope>NUCLEOTIDE SEQUENCE [LARGE SCALE GENOMIC DNA]</scope>
    <source>
        <strain evidence="1 2">AU3578</strain>
    </source>
</reference>
<dbReference type="EMBL" id="PVHK01000230">
    <property type="protein sequence ID" value="PRH38683.1"/>
    <property type="molecule type" value="Genomic_DNA"/>
</dbReference>
<sequence length="70" mass="7790">MEVRALQGETIDALCWRVLGRTRGVVEAVLDLNRDLAQYGPILPHGLLVELPNEVPQAVQSGAERLQLWD</sequence>
<name>A0AA45BAM3_BURVI</name>
<organism evidence="1 2">
    <name type="scientific">Burkholderia vietnamiensis</name>
    <dbReference type="NCBI Taxonomy" id="60552"/>
    <lineage>
        <taxon>Bacteria</taxon>
        <taxon>Pseudomonadati</taxon>
        <taxon>Pseudomonadota</taxon>
        <taxon>Betaproteobacteria</taxon>
        <taxon>Burkholderiales</taxon>
        <taxon>Burkholderiaceae</taxon>
        <taxon>Burkholderia</taxon>
        <taxon>Burkholderia cepacia complex</taxon>
    </lineage>
</organism>
<evidence type="ECO:0000313" key="1">
    <source>
        <dbReference type="EMBL" id="PRH38683.1"/>
    </source>
</evidence>